<dbReference type="GO" id="GO:0004089">
    <property type="term" value="F:carbonate dehydratase activity"/>
    <property type="evidence" value="ECO:0007669"/>
    <property type="project" value="UniProtKB-EC"/>
</dbReference>
<dbReference type="CDD" id="cd03378">
    <property type="entry name" value="beta_CA_cladeC"/>
    <property type="match status" value="1"/>
</dbReference>
<evidence type="ECO:0000313" key="10">
    <source>
        <dbReference type="Proteomes" id="UP000190637"/>
    </source>
</evidence>
<dbReference type="PANTHER" id="PTHR11002:SF79">
    <property type="entry name" value="CARBONIC ANHYDRASE 2"/>
    <property type="match status" value="1"/>
</dbReference>
<dbReference type="PROSITE" id="PS51318">
    <property type="entry name" value="TAT"/>
    <property type="match status" value="1"/>
</dbReference>
<organism evidence="9 10">
    <name type="scientific">Marinactinospora thermotolerans DSM 45154</name>
    <dbReference type="NCBI Taxonomy" id="1122192"/>
    <lineage>
        <taxon>Bacteria</taxon>
        <taxon>Bacillati</taxon>
        <taxon>Actinomycetota</taxon>
        <taxon>Actinomycetes</taxon>
        <taxon>Streptosporangiales</taxon>
        <taxon>Nocardiopsidaceae</taxon>
        <taxon>Marinactinospora</taxon>
    </lineage>
</organism>
<dbReference type="GO" id="GO:0015976">
    <property type="term" value="P:carbon utilization"/>
    <property type="evidence" value="ECO:0007669"/>
    <property type="project" value="InterPro"/>
</dbReference>
<feature type="binding site" evidence="7">
    <location>
        <position position="141"/>
    </location>
    <ligand>
        <name>Zn(2+)</name>
        <dbReference type="ChEBI" id="CHEBI:29105"/>
    </ligand>
</feature>
<feature type="chain" id="PRO_5012639869" description="carbonic anhydrase" evidence="8">
    <location>
        <begin position="30"/>
        <end position="230"/>
    </location>
</feature>
<dbReference type="Gene3D" id="3.40.1050.10">
    <property type="entry name" value="Carbonic anhydrase"/>
    <property type="match status" value="1"/>
</dbReference>
<feature type="binding site" evidence="7">
    <location>
        <position position="85"/>
    </location>
    <ligand>
        <name>Zn(2+)</name>
        <dbReference type="ChEBI" id="CHEBI:29105"/>
    </ligand>
</feature>
<evidence type="ECO:0000256" key="4">
    <source>
        <dbReference type="ARBA" id="ARBA00023239"/>
    </source>
</evidence>
<reference evidence="9 10" key="1">
    <citation type="submission" date="2017-02" db="EMBL/GenBank/DDBJ databases">
        <authorList>
            <person name="Peterson S.W."/>
        </authorList>
    </citation>
    <scope>NUCLEOTIDE SEQUENCE [LARGE SCALE GENOMIC DNA]</scope>
    <source>
        <strain evidence="9 10">DSM 45154</strain>
    </source>
</reference>
<evidence type="ECO:0000256" key="2">
    <source>
        <dbReference type="ARBA" id="ARBA00012925"/>
    </source>
</evidence>
<name>A0A1T4MX46_9ACTN</name>
<dbReference type="InterPro" id="IPR015892">
    <property type="entry name" value="Carbonic_anhydrase_CS"/>
</dbReference>
<dbReference type="InterPro" id="IPR036874">
    <property type="entry name" value="Carbonic_anhydrase_sf"/>
</dbReference>
<dbReference type="Pfam" id="PF00484">
    <property type="entry name" value="Pro_CA"/>
    <property type="match status" value="1"/>
</dbReference>
<dbReference type="Proteomes" id="UP000190637">
    <property type="component" value="Unassembled WGS sequence"/>
</dbReference>
<dbReference type="AlphaFoldDB" id="A0A1T4MX46"/>
<evidence type="ECO:0000313" key="9">
    <source>
        <dbReference type="EMBL" id="SJZ71629.1"/>
    </source>
</evidence>
<comment type="similarity">
    <text evidence="1">Belongs to the beta-class carbonic anhydrase family.</text>
</comment>
<comment type="function">
    <text evidence="5">Catalyzes the reversible hydration of carbon dioxide to form bicarbonate.</text>
</comment>
<evidence type="ECO:0000256" key="8">
    <source>
        <dbReference type="SAM" id="SignalP"/>
    </source>
</evidence>
<keyword evidence="10" id="KW-1185">Reference proteome</keyword>
<dbReference type="SMART" id="SM00947">
    <property type="entry name" value="Pro_CA"/>
    <property type="match status" value="1"/>
</dbReference>
<dbReference type="OrthoDB" id="9797527at2"/>
<keyword evidence="4" id="KW-0456">Lyase</keyword>
<dbReference type="PROSITE" id="PS00704">
    <property type="entry name" value="PROK_CO2_ANHYDRASE_1"/>
    <property type="match status" value="1"/>
</dbReference>
<proteinExistence type="inferred from homology"/>
<evidence type="ECO:0000256" key="6">
    <source>
        <dbReference type="ARBA" id="ARBA00048348"/>
    </source>
</evidence>
<dbReference type="RefSeq" id="WP_078760594.1">
    <property type="nucleotide sequence ID" value="NZ_FUWS01000003.1"/>
</dbReference>
<dbReference type="STRING" id="1122192.SAMN02745673_01180"/>
<gene>
    <name evidence="9" type="ORF">SAMN02745673_01180</name>
</gene>
<dbReference type="PANTHER" id="PTHR11002">
    <property type="entry name" value="CARBONIC ANHYDRASE"/>
    <property type="match status" value="1"/>
</dbReference>
<keyword evidence="8" id="KW-0732">Signal</keyword>
<comment type="catalytic activity">
    <reaction evidence="6">
        <text>hydrogencarbonate + H(+) = CO2 + H2O</text>
        <dbReference type="Rhea" id="RHEA:10748"/>
        <dbReference type="ChEBI" id="CHEBI:15377"/>
        <dbReference type="ChEBI" id="CHEBI:15378"/>
        <dbReference type="ChEBI" id="CHEBI:16526"/>
        <dbReference type="ChEBI" id="CHEBI:17544"/>
        <dbReference type="EC" id="4.2.1.1"/>
    </reaction>
</comment>
<dbReference type="InterPro" id="IPR001765">
    <property type="entry name" value="Carbonic_anhydrase"/>
</dbReference>
<dbReference type="EC" id="4.2.1.1" evidence="2"/>
<feature type="signal peptide" evidence="8">
    <location>
        <begin position="1"/>
        <end position="29"/>
    </location>
</feature>
<comment type="cofactor">
    <cofactor evidence="7">
        <name>Zn(2+)</name>
        <dbReference type="ChEBI" id="CHEBI:29105"/>
    </cofactor>
    <text evidence="7">Binds 1 zinc ion per subunit.</text>
</comment>
<keyword evidence="3 7" id="KW-0862">Zinc</keyword>
<accession>A0A1T4MX46</accession>
<keyword evidence="7" id="KW-0479">Metal-binding</keyword>
<evidence type="ECO:0000256" key="7">
    <source>
        <dbReference type="PIRSR" id="PIRSR601765-1"/>
    </source>
</evidence>
<evidence type="ECO:0000256" key="3">
    <source>
        <dbReference type="ARBA" id="ARBA00022833"/>
    </source>
</evidence>
<evidence type="ECO:0000256" key="1">
    <source>
        <dbReference type="ARBA" id="ARBA00006217"/>
    </source>
</evidence>
<evidence type="ECO:0000256" key="5">
    <source>
        <dbReference type="ARBA" id="ARBA00024993"/>
    </source>
</evidence>
<protein>
    <recommendedName>
        <fullName evidence="2">carbonic anhydrase</fullName>
        <ecNumber evidence="2">4.2.1.1</ecNumber>
    </recommendedName>
</protein>
<sequence>MVMSRRTALGASFVAGAGALLAGSATALAAPLPEGAAVDATSALDLLKKGNLRWQRGEQRHPHEGAARRSELVAGQQPFAIILGCADSRVPPELVFDRGLGDLFTVRSAGQVLDESVLGSIVYGVEHLHVPLIVVLGHASCGAVAAAVDAHETGQVPGGHVGYLVEQILPVIEATPGGDDPVDAGVSANARHIAGLLRADPELAGHVADGSLRVVAARYDLDDSRVSFLD</sequence>
<feature type="binding site" evidence="7">
    <location>
        <position position="138"/>
    </location>
    <ligand>
        <name>Zn(2+)</name>
        <dbReference type="ChEBI" id="CHEBI:29105"/>
    </ligand>
</feature>
<dbReference type="SUPFAM" id="SSF53056">
    <property type="entry name" value="beta-carbonic anhydrase, cab"/>
    <property type="match status" value="1"/>
</dbReference>
<feature type="binding site" evidence="7">
    <location>
        <position position="87"/>
    </location>
    <ligand>
        <name>Zn(2+)</name>
        <dbReference type="ChEBI" id="CHEBI:29105"/>
    </ligand>
</feature>
<dbReference type="EMBL" id="FUWS01000003">
    <property type="protein sequence ID" value="SJZ71629.1"/>
    <property type="molecule type" value="Genomic_DNA"/>
</dbReference>
<dbReference type="GO" id="GO:0008270">
    <property type="term" value="F:zinc ion binding"/>
    <property type="evidence" value="ECO:0007669"/>
    <property type="project" value="InterPro"/>
</dbReference>
<dbReference type="InterPro" id="IPR006311">
    <property type="entry name" value="TAT_signal"/>
</dbReference>